<dbReference type="PANTHER" id="PTHR30011:SF32">
    <property type="entry name" value="CONSERVED PROTEIN"/>
    <property type="match status" value="1"/>
</dbReference>
<dbReference type="InterPro" id="IPR011251">
    <property type="entry name" value="Luciferase-like_dom"/>
</dbReference>
<dbReference type="Proteomes" id="UP001595765">
    <property type="component" value="Unassembled WGS sequence"/>
</dbReference>
<evidence type="ECO:0000259" key="1">
    <source>
        <dbReference type="Pfam" id="PF00296"/>
    </source>
</evidence>
<comment type="caution">
    <text evidence="2">The sequence shown here is derived from an EMBL/GenBank/DDBJ whole genome shotgun (WGS) entry which is preliminary data.</text>
</comment>
<dbReference type="Gene3D" id="3.20.20.30">
    <property type="entry name" value="Luciferase-like domain"/>
    <property type="match status" value="1"/>
</dbReference>
<evidence type="ECO:0000313" key="2">
    <source>
        <dbReference type="EMBL" id="MFC4034778.1"/>
    </source>
</evidence>
<sequence length="305" mass="31797">MPASDLAPAGVDGCRIGVGLPSAVPGADGGLLVEWARRAEEWGFGCLGVLDRAVYPSFDPLVALAAAAAVTETVELATTILITPLRQPAMLLKQIASLTALAPGRVVLGVGTGARGDDYERAGTSWAGRGRRLDAFLGEAVRYFDGPAAGERTVPAARPAIVVGGGRPAVFSRMARWGDGWMFGGGSPRAFDAGRAAATRAWAAADRPGRPRLWAMDYYALGDTGRGAAYLRDYYAFLGPHAARVLSGSLGTGAQQIRHLAHVYADLGCERLVLFPAVADLGELERLAEAVPRLDRQAASSGTGV</sequence>
<dbReference type="Pfam" id="PF00296">
    <property type="entry name" value="Bac_luciferase"/>
    <property type="match status" value="1"/>
</dbReference>
<evidence type="ECO:0000313" key="3">
    <source>
        <dbReference type="Proteomes" id="UP001595765"/>
    </source>
</evidence>
<dbReference type="InterPro" id="IPR051260">
    <property type="entry name" value="Diverse_substr_monoxygenases"/>
</dbReference>
<dbReference type="EMBL" id="JBHSBB010000018">
    <property type="protein sequence ID" value="MFC4034778.1"/>
    <property type="molecule type" value="Genomic_DNA"/>
</dbReference>
<dbReference type="PANTHER" id="PTHR30011">
    <property type="entry name" value="ALKANESULFONATE MONOOXYGENASE-RELATED"/>
    <property type="match status" value="1"/>
</dbReference>
<dbReference type="RefSeq" id="WP_386433595.1">
    <property type="nucleotide sequence ID" value="NZ_JBHSBB010000018.1"/>
</dbReference>
<dbReference type="SUPFAM" id="SSF51679">
    <property type="entry name" value="Bacterial luciferase-like"/>
    <property type="match status" value="1"/>
</dbReference>
<dbReference type="InterPro" id="IPR036661">
    <property type="entry name" value="Luciferase-like_sf"/>
</dbReference>
<accession>A0ABV8HRT1</accession>
<name>A0ABV8HRT1_9ACTN</name>
<protein>
    <submittedName>
        <fullName evidence="2">LLM class flavin-dependent oxidoreductase</fullName>
    </submittedName>
</protein>
<feature type="domain" description="Luciferase-like" evidence="1">
    <location>
        <begin position="32"/>
        <end position="238"/>
    </location>
</feature>
<organism evidence="2 3">
    <name type="scientific">Streptomyces polygonati</name>
    <dbReference type="NCBI Taxonomy" id="1617087"/>
    <lineage>
        <taxon>Bacteria</taxon>
        <taxon>Bacillati</taxon>
        <taxon>Actinomycetota</taxon>
        <taxon>Actinomycetes</taxon>
        <taxon>Kitasatosporales</taxon>
        <taxon>Streptomycetaceae</taxon>
        <taxon>Streptomyces</taxon>
    </lineage>
</organism>
<reference evidence="3" key="1">
    <citation type="journal article" date="2019" name="Int. J. Syst. Evol. Microbiol.">
        <title>The Global Catalogue of Microorganisms (GCM) 10K type strain sequencing project: providing services to taxonomists for standard genome sequencing and annotation.</title>
        <authorList>
            <consortium name="The Broad Institute Genomics Platform"/>
            <consortium name="The Broad Institute Genome Sequencing Center for Infectious Disease"/>
            <person name="Wu L."/>
            <person name="Ma J."/>
        </authorList>
    </citation>
    <scope>NUCLEOTIDE SEQUENCE [LARGE SCALE GENOMIC DNA]</scope>
    <source>
        <strain evidence="3">CGMCC 4.7237</strain>
    </source>
</reference>
<proteinExistence type="predicted"/>
<keyword evidence="3" id="KW-1185">Reference proteome</keyword>
<gene>
    <name evidence="2" type="ORF">ACFO3J_25405</name>
</gene>